<feature type="compositionally biased region" description="Polar residues" evidence="1">
    <location>
        <begin position="102"/>
        <end position="113"/>
    </location>
</feature>
<name>M8AF76_TRIUA</name>
<dbReference type="AlphaFoldDB" id="M8AF76"/>
<feature type="region of interest" description="Disordered" evidence="1">
    <location>
        <begin position="102"/>
        <end position="124"/>
    </location>
</feature>
<dbReference type="EMBL" id="KD068930">
    <property type="protein sequence ID" value="EMS63495.1"/>
    <property type="molecule type" value="Genomic_DNA"/>
</dbReference>
<evidence type="ECO:0000256" key="1">
    <source>
        <dbReference type="SAM" id="MobiDB-lite"/>
    </source>
</evidence>
<proteinExistence type="predicted"/>
<accession>M8AF76</accession>
<organism evidence="2">
    <name type="scientific">Triticum urartu</name>
    <name type="common">Red wild einkorn</name>
    <name type="synonym">Crithodium urartu</name>
    <dbReference type="NCBI Taxonomy" id="4572"/>
    <lineage>
        <taxon>Eukaryota</taxon>
        <taxon>Viridiplantae</taxon>
        <taxon>Streptophyta</taxon>
        <taxon>Embryophyta</taxon>
        <taxon>Tracheophyta</taxon>
        <taxon>Spermatophyta</taxon>
        <taxon>Magnoliopsida</taxon>
        <taxon>Liliopsida</taxon>
        <taxon>Poales</taxon>
        <taxon>Poaceae</taxon>
        <taxon>BOP clade</taxon>
        <taxon>Pooideae</taxon>
        <taxon>Triticodae</taxon>
        <taxon>Triticeae</taxon>
        <taxon>Triticinae</taxon>
        <taxon>Triticum</taxon>
    </lineage>
</organism>
<sequence length="124" mass="13796">MQRKYCVCFFLFLALTQPPPRPYLPLLLDPRPPLETFASSICHHADLPAASRADELMVALTTPYDAVYIDVKPAEDGVEVRVEMQVVRRREALQSVWGPRSASATAPLSSTHHIQPRGRARAGC</sequence>
<evidence type="ECO:0000313" key="2">
    <source>
        <dbReference type="EMBL" id="EMS63495.1"/>
    </source>
</evidence>
<reference evidence="2" key="1">
    <citation type="journal article" date="2013" name="Nature">
        <title>Draft genome of the wheat A-genome progenitor Triticum urartu.</title>
        <authorList>
            <person name="Ling H.Q."/>
            <person name="Zhao S."/>
            <person name="Liu D."/>
            <person name="Wang J."/>
            <person name="Sun H."/>
            <person name="Zhang C."/>
            <person name="Fan H."/>
            <person name="Li D."/>
            <person name="Dong L."/>
            <person name="Tao Y."/>
            <person name="Gao C."/>
            <person name="Wu H."/>
            <person name="Li Y."/>
            <person name="Cui Y."/>
            <person name="Guo X."/>
            <person name="Zheng S."/>
            <person name="Wang B."/>
            <person name="Yu K."/>
            <person name="Liang Q."/>
            <person name="Yang W."/>
            <person name="Lou X."/>
            <person name="Chen J."/>
            <person name="Feng M."/>
            <person name="Jian J."/>
            <person name="Zhang X."/>
            <person name="Luo G."/>
            <person name="Jiang Y."/>
            <person name="Liu J."/>
            <person name="Wang Z."/>
            <person name="Sha Y."/>
            <person name="Zhang B."/>
            <person name="Wu H."/>
            <person name="Tang D."/>
            <person name="Shen Q."/>
            <person name="Xue P."/>
            <person name="Zou S."/>
            <person name="Wang X."/>
            <person name="Liu X."/>
            <person name="Wang F."/>
            <person name="Yang Y."/>
            <person name="An X."/>
            <person name="Dong Z."/>
            <person name="Zhang K."/>
            <person name="Zhang X."/>
            <person name="Luo M.C."/>
            <person name="Dvorak J."/>
            <person name="Tong Y."/>
            <person name="Wang J."/>
            <person name="Yang H."/>
            <person name="Li Z."/>
            <person name="Wang D."/>
            <person name="Zhang A."/>
            <person name="Wang J."/>
        </authorList>
    </citation>
    <scope>NUCLEOTIDE SEQUENCE</scope>
</reference>
<feature type="compositionally biased region" description="Basic residues" evidence="1">
    <location>
        <begin position="114"/>
        <end position="124"/>
    </location>
</feature>
<protein>
    <submittedName>
        <fullName evidence="2">Uncharacterized protein</fullName>
    </submittedName>
</protein>
<gene>
    <name evidence="2" type="ORF">TRIUR3_03747</name>
</gene>